<name>A0A917M5G4_9BACL</name>
<accession>A0A917M5G4</accession>
<reference evidence="1 2" key="1">
    <citation type="journal article" date="2014" name="Int. J. Syst. Evol. Microbiol.">
        <title>Complete genome sequence of Corynebacterium casei LMG S-19264T (=DSM 44701T), isolated from a smear-ripened cheese.</title>
        <authorList>
            <consortium name="US DOE Joint Genome Institute (JGI-PGF)"/>
            <person name="Walter F."/>
            <person name="Albersmeier A."/>
            <person name="Kalinowski J."/>
            <person name="Ruckert C."/>
        </authorList>
    </citation>
    <scope>NUCLEOTIDE SEQUENCE [LARGE SCALE GENOMIC DNA]</scope>
    <source>
        <strain evidence="1 2">CGMCC 1.15286</strain>
    </source>
</reference>
<gene>
    <name evidence="1" type="ORF">GCM10010918_36000</name>
</gene>
<dbReference type="AlphaFoldDB" id="A0A917M5G4"/>
<organism evidence="1 2">
    <name type="scientific">Paenibacillus radicis</name>
    <name type="common">ex Gao et al. 2016</name>
    <dbReference type="NCBI Taxonomy" id="1737354"/>
    <lineage>
        <taxon>Bacteria</taxon>
        <taxon>Bacillati</taxon>
        <taxon>Bacillota</taxon>
        <taxon>Bacilli</taxon>
        <taxon>Bacillales</taxon>
        <taxon>Paenibacillaceae</taxon>
        <taxon>Paenibacillus</taxon>
    </lineage>
</organism>
<comment type="caution">
    <text evidence="1">The sequence shown here is derived from an EMBL/GenBank/DDBJ whole genome shotgun (WGS) entry which is preliminary data.</text>
</comment>
<keyword evidence="2" id="KW-1185">Reference proteome</keyword>
<dbReference type="EMBL" id="BMHY01000007">
    <property type="protein sequence ID" value="GGG76307.1"/>
    <property type="molecule type" value="Genomic_DNA"/>
</dbReference>
<evidence type="ECO:0000313" key="1">
    <source>
        <dbReference type="EMBL" id="GGG76307.1"/>
    </source>
</evidence>
<dbReference type="Proteomes" id="UP000600247">
    <property type="component" value="Unassembled WGS sequence"/>
</dbReference>
<proteinExistence type="predicted"/>
<evidence type="ECO:0000313" key="2">
    <source>
        <dbReference type="Proteomes" id="UP000600247"/>
    </source>
</evidence>
<protein>
    <submittedName>
        <fullName evidence="1">Uncharacterized protein</fullName>
    </submittedName>
</protein>
<sequence>MAMETASMAAAIEMVCFKRSTLSLALSHNRYVLQIIGFYAKRAIINGELRTSLTPR</sequence>